<evidence type="ECO:0000256" key="4">
    <source>
        <dbReference type="ARBA" id="ARBA00060591"/>
    </source>
</evidence>
<evidence type="ECO:0000256" key="5">
    <source>
        <dbReference type="ARBA" id="ARBA00061566"/>
    </source>
</evidence>
<dbReference type="CDD" id="cd05913">
    <property type="entry name" value="PaaK"/>
    <property type="match status" value="1"/>
</dbReference>
<evidence type="ECO:0000256" key="8">
    <source>
        <dbReference type="ARBA" id="ARBA00075111"/>
    </source>
</evidence>
<dbReference type="Gene3D" id="3.40.50.12780">
    <property type="entry name" value="N-terminal domain of ligase-like"/>
    <property type="match status" value="1"/>
</dbReference>
<keyword evidence="2 11" id="KW-0436">Ligase</keyword>
<dbReference type="Pfam" id="PF00501">
    <property type="entry name" value="AMP-binding"/>
    <property type="match status" value="1"/>
</dbReference>
<dbReference type="InterPro" id="IPR011880">
    <property type="entry name" value="PA_CoA_ligase"/>
</dbReference>
<reference evidence="11 12" key="1">
    <citation type="submission" date="2018-10" db="EMBL/GenBank/DDBJ databases">
        <title>Genomic Encyclopedia of Archaeal and Bacterial Type Strains, Phase II (KMG-II): from individual species to whole genera.</title>
        <authorList>
            <person name="Goeker M."/>
        </authorList>
    </citation>
    <scope>NUCLEOTIDE SEQUENCE [LARGE SCALE GENOMIC DNA]</scope>
    <source>
        <strain evidence="11 12">DSM 14954</strain>
    </source>
</reference>
<dbReference type="Proteomes" id="UP000278962">
    <property type="component" value="Unassembled WGS sequence"/>
</dbReference>
<dbReference type="AlphaFoldDB" id="A0A660LFE3"/>
<protein>
    <recommendedName>
        <fullName evidence="7">Phenylacetate-coenzyme A ligase</fullName>
        <ecNumber evidence="6">6.2.1.30</ecNumber>
    </recommendedName>
    <alternativeName>
        <fullName evidence="8">Phenylacetyl-CoA ligase</fullName>
    </alternativeName>
</protein>
<evidence type="ECO:0000256" key="7">
    <source>
        <dbReference type="ARBA" id="ARBA00068695"/>
    </source>
</evidence>
<comment type="similarity">
    <text evidence="5">Belongs to the phenylacetyl-CoA ligase family.</text>
</comment>
<evidence type="ECO:0000256" key="3">
    <source>
        <dbReference type="ARBA" id="ARBA00022741"/>
    </source>
</evidence>
<dbReference type="SUPFAM" id="SSF56801">
    <property type="entry name" value="Acetyl-CoA synthetase-like"/>
    <property type="match status" value="1"/>
</dbReference>
<dbReference type="Pfam" id="PF14535">
    <property type="entry name" value="AMP-binding_C_2"/>
    <property type="match status" value="1"/>
</dbReference>
<accession>A0A660LFE3</accession>
<dbReference type="GO" id="GO:0010124">
    <property type="term" value="P:phenylacetate catabolic process"/>
    <property type="evidence" value="ECO:0007669"/>
    <property type="project" value="InterPro"/>
</dbReference>
<dbReference type="InterPro" id="IPR000873">
    <property type="entry name" value="AMP-dep_synth/lig_dom"/>
</dbReference>
<feature type="domain" description="AMP-dependent synthetase/ligase" evidence="9">
    <location>
        <begin position="61"/>
        <end position="262"/>
    </location>
</feature>
<dbReference type="GO" id="GO:0000166">
    <property type="term" value="F:nucleotide binding"/>
    <property type="evidence" value="ECO:0007669"/>
    <property type="project" value="UniProtKB-KW"/>
</dbReference>
<evidence type="ECO:0000256" key="1">
    <source>
        <dbReference type="ARBA" id="ARBA00011245"/>
    </source>
</evidence>
<dbReference type="PANTHER" id="PTHR43845">
    <property type="entry name" value="BLR5969 PROTEIN"/>
    <property type="match status" value="1"/>
</dbReference>
<evidence type="ECO:0000256" key="6">
    <source>
        <dbReference type="ARBA" id="ARBA00066629"/>
    </source>
</evidence>
<dbReference type="PANTHER" id="PTHR43845:SF1">
    <property type="entry name" value="BLR5969 PROTEIN"/>
    <property type="match status" value="1"/>
</dbReference>
<dbReference type="EMBL" id="RBIL01000001">
    <property type="protein sequence ID" value="RKQ93016.1"/>
    <property type="molecule type" value="Genomic_DNA"/>
</dbReference>
<organism evidence="11 12">
    <name type="scientific">Solirubrobacter pauli</name>
    <dbReference type="NCBI Taxonomy" id="166793"/>
    <lineage>
        <taxon>Bacteria</taxon>
        <taxon>Bacillati</taxon>
        <taxon>Actinomycetota</taxon>
        <taxon>Thermoleophilia</taxon>
        <taxon>Solirubrobacterales</taxon>
        <taxon>Solirubrobacteraceae</taxon>
        <taxon>Solirubrobacter</taxon>
    </lineage>
</organism>
<dbReference type="InterPro" id="IPR028154">
    <property type="entry name" value="AMP-dep_Lig_C"/>
</dbReference>
<dbReference type="GO" id="GO:0047475">
    <property type="term" value="F:phenylacetate-CoA ligase activity"/>
    <property type="evidence" value="ECO:0007669"/>
    <property type="project" value="UniProtKB-EC"/>
</dbReference>
<sequence length="393" mass="41786">MPTTTIEAPLRSALHELQLRRLRTALARREVAVPVETLADLRRVPFTTKDDLRAQYPLGMMTVPTDELARLHSSSGTSGRPTIVGHTYRDLEIWADLMARSLEAAGVRPGTIVHNAYPYGLTTGGFGFQQGAERLGATVVPAAGAPLEVQAALIRDLGAQVLCCSPSFAAQLADVLGDSALEIGLFGGEMWTPRLGRRLEAALGLKALNTYGLSEVIGPGVASECHLGCGMHVNEDHFLVEVVDPATLEPLGDDALGELVITTLTREAMPLIRYRTGDLTSLTTQPCACGRVTARLHSLLGRRADSLGGLFPSQIEEVLLAEPGAGLTYQIVVGPSQLELRCEPVDRSVDPSALADRIAAALRKQLGLDPVVFVAPPGSLPRSPGKAVRVVHA</sequence>
<dbReference type="FunFam" id="3.40.50.12780:FF:000016">
    <property type="entry name" value="Phenylacetate-coenzyme A ligase"/>
    <property type="match status" value="1"/>
</dbReference>
<dbReference type="RefSeq" id="WP_121250783.1">
    <property type="nucleotide sequence ID" value="NZ_RBIL01000001.1"/>
</dbReference>
<dbReference type="InterPro" id="IPR045851">
    <property type="entry name" value="AMP-bd_C_sf"/>
</dbReference>
<dbReference type="OrthoDB" id="580775at2"/>
<dbReference type="Gene3D" id="3.30.300.30">
    <property type="match status" value="1"/>
</dbReference>
<comment type="subunit">
    <text evidence="1">Monomer.</text>
</comment>
<comment type="caution">
    <text evidence="11">The sequence shown here is derived from an EMBL/GenBank/DDBJ whole genome shotgun (WGS) entry which is preliminary data.</text>
</comment>
<gene>
    <name evidence="11" type="ORF">C8N24_2875</name>
</gene>
<dbReference type="InterPro" id="IPR042099">
    <property type="entry name" value="ANL_N_sf"/>
</dbReference>
<evidence type="ECO:0000259" key="9">
    <source>
        <dbReference type="Pfam" id="PF00501"/>
    </source>
</evidence>
<keyword evidence="12" id="KW-1185">Reference proteome</keyword>
<keyword evidence="3" id="KW-0547">Nucleotide-binding</keyword>
<evidence type="ECO:0000313" key="11">
    <source>
        <dbReference type="EMBL" id="RKQ93016.1"/>
    </source>
</evidence>
<feature type="domain" description="AMP-dependent ligase C-terminal" evidence="10">
    <location>
        <begin position="310"/>
        <end position="392"/>
    </location>
</feature>
<evidence type="ECO:0000313" key="12">
    <source>
        <dbReference type="Proteomes" id="UP000278962"/>
    </source>
</evidence>
<dbReference type="EC" id="6.2.1.30" evidence="6"/>
<name>A0A660LFE3_9ACTN</name>
<evidence type="ECO:0000256" key="2">
    <source>
        <dbReference type="ARBA" id="ARBA00022598"/>
    </source>
</evidence>
<comment type="pathway">
    <text evidence="4">Aromatic compound metabolism; phenylacetate degradation.</text>
</comment>
<proteinExistence type="inferred from homology"/>
<evidence type="ECO:0000259" key="10">
    <source>
        <dbReference type="Pfam" id="PF14535"/>
    </source>
</evidence>